<dbReference type="Proteomes" id="UP001603857">
    <property type="component" value="Unassembled WGS sequence"/>
</dbReference>
<feature type="region of interest" description="Disordered" evidence="1">
    <location>
        <begin position="95"/>
        <end position="132"/>
    </location>
</feature>
<name>A0ABD1NGJ7_9FABA</name>
<comment type="caution">
    <text evidence="3">The sequence shown here is derived from an EMBL/GenBank/DDBJ whole genome shotgun (WGS) entry which is preliminary data.</text>
</comment>
<protein>
    <submittedName>
        <fullName evidence="3">Uncharacterized protein</fullName>
    </submittedName>
</protein>
<keyword evidence="4" id="KW-1185">Reference proteome</keyword>
<organism evidence="3 4">
    <name type="scientific">Flemingia macrophylla</name>
    <dbReference type="NCBI Taxonomy" id="520843"/>
    <lineage>
        <taxon>Eukaryota</taxon>
        <taxon>Viridiplantae</taxon>
        <taxon>Streptophyta</taxon>
        <taxon>Embryophyta</taxon>
        <taxon>Tracheophyta</taxon>
        <taxon>Spermatophyta</taxon>
        <taxon>Magnoliopsida</taxon>
        <taxon>eudicotyledons</taxon>
        <taxon>Gunneridae</taxon>
        <taxon>Pentapetalae</taxon>
        <taxon>rosids</taxon>
        <taxon>fabids</taxon>
        <taxon>Fabales</taxon>
        <taxon>Fabaceae</taxon>
        <taxon>Papilionoideae</taxon>
        <taxon>50 kb inversion clade</taxon>
        <taxon>NPAAA clade</taxon>
        <taxon>indigoferoid/millettioid clade</taxon>
        <taxon>Phaseoleae</taxon>
        <taxon>Flemingia</taxon>
    </lineage>
</organism>
<feature type="signal peptide" evidence="2">
    <location>
        <begin position="1"/>
        <end position="16"/>
    </location>
</feature>
<evidence type="ECO:0000256" key="1">
    <source>
        <dbReference type="SAM" id="MobiDB-lite"/>
    </source>
</evidence>
<gene>
    <name evidence="3" type="ORF">Fmac_001246</name>
</gene>
<evidence type="ECO:0000313" key="4">
    <source>
        <dbReference type="Proteomes" id="UP001603857"/>
    </source>
</evidence>
<accession>A0ABD1NGJ7</accession>
<evidence type="ECO:0000313" key="3">
    <source>
        <dbReference type="EMBL" id="KAL2347246.1"/>
    </source>
</evidence>
<dbReference type="EMBL" id="JBGMDY010000001">
    <property type="protein sequence ID" value="KAL2347246.1"/>
    <property type="molecule type" value="Genomic_DNA"/>
</dbReference>
<evidence type="ECO:0000256" key="2">
    <source>
        <dbReference type="SAM" id="SignalP"/>
    </source>
</evidence>
<keyword evidence="2" id="KW-0732">Signal</keyword>
<reference evidence="3 4" key="1">
    <citation type="submission" date="2024-08" db="EMBL/GenBank/DDBJ databases">
        <title>Insights into the chromosomal genome structure of Flemingia macrophylla.</title>
        <authorList>
            <person name="Ding Y."/>
            <person name="Zhao Y."/>
            <person name="Bi W."/>
            <person name="Wu M."/>
            <person name="Zhao G."/>
            <person name="Gong Y."/>
            <person name="Li W."/>
            <person name="Zhang P."/>
        </authorList>
    </citation>
    <scope>NUCLEOTIDE SEQUENCE [LARGE SCALE GENOMIC DNA]</scope>
    <source>
        <strain evidence="3">DYQJB</strain>
        <tissue evidence="3">Leaf</tissue>
    </source>
</reference>
<proteinExistence type="predicted"/>
<feature type="chain" id="PRO_5044803170" evidence="2">
    <location>
        <begin position="17"/>
        <end position="132"/>
    </location>
</feature>
<dbReference type="AlphaFoldDB" id="A0ABD1NGJ7"/>
<feature type="compositionally biased region" description="Pro residues" evidence="1">
    <location>
        <begin position="19"/>
        <end position="28"/>
    </location>
</feature>
<feature type="region of interest" description="Disordered" evidence="1">
    <location>
        <begin position="19"/>
        <end position="49"/>
    </location>
</feature>
<sequence length="132" mass="14919">MNSIFILFFLPSTTLSRPLPLPPTPPPHSTSLSAVPLSSHRGVASQNGNNINIVRARSLKNEEAYSYEYQDIGDKSSRVEAWGWRVPKEIPKKLKKNSDRPFFNPGKGNEKSHWDWNCMPGRGVIPQPHRKS</sequence>